<gene>
    <name evidence="8" type="ORF">CLV62_12714</name>
</gene>
<dbReference type="GO" id="GO:0003755">
    <property type="term" value="F:peptidyl-prolyl cis-trans isomerase activity"/>
    <property type="evidence" value="ECO:0007669"/>
    <property type="project" value="UniProtKB-UniRule"/>
</dbReference>
<comment type="catalytic activity">
    <reaction evidence="1 5 6">
        <text>[protein]-peptidylproline (omega=180) = [protein]-peptidylproline (omega=0)</text>
        <dbReference type="Rhea" id="RHEA:16237"/>
        <dbReference type="Rhea" id="RHEA-COMP:10747"/>
        <dbReference type="Rhea" id="RHEA-COMP:10748"/>
        <dbReference type="ChEBI" id="CHEBI:83833"/>
        <dbReference type="ChEBI" id="CHEBI:83834"/>
        <dbReference type="EC" id="5.2.1.8"/>
    </reaction>
</comment>
<protein>
    <recommendedName>
        <fullName evidence="6">Peptidyl-prolyl cis-trans isomerase</fullName>
        <ecNumber evidence="6">5.2.1.8</ecNumber>
    </recommendedName>
</protein>
<keyword evidence="9" id="KW-1185">Reference proteome</keyword>
<evidence type="ECO:0000313" key="9">
    <source>
        <dbReference type="Proteomes" id="UP000247973"/>
    </source>
</evidence>
<proteinExistence type="inferred from homology"/>
<dbReference type="EC" id="5.2.1.8" evidence="6"/>
<sequence length="242" mass="27391">MRDKLKTSLMRKKLYLFPLFVLVFFLFATTSCLNSDNNNEVAVDEVWKALNESRFAKVASDDSFNALSSQTGYGKVYWQKSTEITNVDQGNTVRISVEGRPEFTDTVVVRYEGWFFDKDEKKVIFDSTENPSLISTIKYRYGLASSTQPNYNKATFAVNPRTDGTYTGVYGVIEGWSTLLQDMKVGDERLVCIPQELAYGGTANTYTPNVTGAPTFTIVPAYTTLWFRVKLYEIIPMKPLNS</sequence>
<dbReference type="PANTHER" id="PTHR43811:SF19">
    <property type="entry name" value="39 KDA FK506-BINDING NUCLEAR PROTEIN"/>
    <property type="match status" value="1"/>
</dbReference>
<dbReference type="InterPro" id="IPR046357">
    <property type="entry name" value="PPIase_dom_sf"/>
</dbReference>
<comment type="similarity">
    <text evidence="2 6">Belongs to the FKBP-type PPIase family.</text>
</comment>
<dbReference type="InterPro" id="IPR001179">
    <property type="entry name" value="PPIase_FKBP_dom"/>
</dbReference>
<dbReference type="SUPFAM" id="SSF54534">
    <property type="entry name" value="FKBP-like"/>
    <property type="match status" value="1"/>
</dbReference>
<keyword evidence="4 5" id="KW-0413">Isomerase</keyword>
<dbReference type="Pfam" id="PF00254">
    <property type="entry name" value="FKBP_C"/>
    <property type="match status" value="1"/>
</dbReference>
<dbReference type="Gene3D" id="3.10.50.40">
    <property type="match status" value="1"/>
</dbReference>
<dbReference type="PROSITE" id="PS50059">
    <property type="entry name" value="FKBP_PPIASE"/>
    <property type="match status" value="1"/>
</dbReference>
<evidence type="ECO:0000256" key="3">
    <source>
        <dbReference type="ARBA" id="ARBA00023110"/>
    </source>
</evidence>
<dbReference type="Proteomes" id="UP000247973">
    <property type="component" value="Unassembled WGS sequence"/>
</dbReference>
<dbReference type="AlphaFoldDB" id="A0A2V3PLL0"/>
<accession>A0A2V3PLL0</accession>
<evidence type="ECO:0000259" key="7">
    <source>
        <dbReference type="PROSITE" id="PS50059"/>
    </source>
</evidence>
<evidence type="ECO:0000313" key="8">
    <source>
        <dbReference type="EMBL" id="PXV61015.1"/>
    </source>
</evidence>
<reference evidence="8 9" key="1">
    <citation type="submission" date="2018-03" db="EMBL/GenBank/DDBJ databases">
        <title>Genomic Encyclopedia of Archaeal and Bacterial Type Strains, Phase II (KMG-II): from individual species to whole genera.</title>
        <authorList>
            <person name="Goeker M."/>
        </authorList>
    </citation>
    <scope>NUCLEOTIDE SEQUENCE [LARGE SCALE GENOMIC DNA]</scope>
    <source>
        <strain evidence="8 9">DSM 100214</strain>
    </source>
</reference>
<evidence type="ECO:0000256" key="2">
    <source>
        <dbReference type="ARBA" id="ARBA00006577"/>
    </source>
</evidence>
<dbReference type="EMBL" id="QICL01000027">
    <property type="protein sequence ID" value="PXV61015.1"/>
    <property type="molecule type" value="Genomic_DNA"/>
</dbReference>
<dbReference type="PANTHER" id="PTHR43811">
    <property type="entry name" value="FKBP-TYPE PEPTIDYL-PROLYL CIS-TRANS ISOMERASE FKPA"/>
    <property type="match status" value="1"/>
</dbReference>
<name>A0A2V3PLL0_9BACT</name>
<evidence type="ECO:0000256" key="5">
    <source>
        <dbReference type="PROSITE-ProRule" id="PRU00277"/>
    </source>
</evidence>
<dbReference type="PROSITE" id="PS51257">
    <property type="entry name" value="PROKAR_LIPOPROTEIN"/>
    <property type="match status" value="1"/>
</dbReference>
<keyword evidence="3 5" id="KW-0697">Rotamase</keyword>
<evidence type="ECO:0000256" key="6">
    <source>
        <dbReference type="RuleBase" id="RU003915"/>
    </source>
</evidence>
<organism evidence="8 9">
    <name type="scientific">Dysgonomonas alginatilytica</name>
    <dbReference type="NCBI Taxonomy" id="1605892"/>
    <lineage>
        <taxon>Bacteria</taxon>
        <taxon>Pseudomonadati</taxon>
        <taxon>Bacteroidota</taxon>
        <taxon>Bacteroidia</taxon>
        <taxon>Bacteroidales</taxon>
        <taxon>Dysgonomonadaceae</taxon>
        <taxon>Dysgonomonas</taxon>
    </lineage>
</organism>
<evidence type="ECO:0000256" key="1">
    <source>
        <dbReference type="ARBA" id="ARBA00000971"/>
    </source>
</evidence>
<comment type="caution">
    <text evidence="8">The sequence shown here is derived from an EMBL/GenBank/DDBJ whole genome shotgun (WGS) entry which is preliminary data.</text>
</comment>
<evidence type="ECO:0000256" key="4">
    <source>
        <dbReference type="ARBA" id="ARBA00023235"/>
    </source>
</evidence>
<feature type="domain" description="PPIase FKBP-type" evidence="7">
    <location>
        <begin position="104"/>
        <end position="235"/>
    </location>
</feature>